<evidence type="ECO:0000313" key="2">
    <source>
        <dbReference type="Proteomes" id="UP000620075"/>
    </source>
</evidence>
<dbReference type="PANTHER" id="PTHR31891:SF1">
    <property type="entry name" value="FORMAMIDASE C869.04-RELATED"/>
    <property type="match status" value="1"/>
</dbReference>
<dbReference type="Pfam" id="PF03069">
    <property type="entry name" value="FmdA_AmdA"/>
    <property type="match status" value="1"/>
</dbReference>
<comment type="caution">
    <text evidence="1">The sequence shown here is derived from an EMBL/GenBank/DDBJ whole genome shotgun (WGS) entry which is preliminary data.</text>
</comment>
<dbReference type="SUPFAM" id="SSF141130">
    <property type="entry name" value="Acetamidase/Formamidase-like"/>
    <property type="match status" value="1"/>
</dbReference>
<dbReference type="Gene3D" id="3.10.28.20">
    <property type="entry name" value="Acetamidase/Formamidase-like domains"/>
    <property type="match status" value="1"/>
</dbReference>
<protein>
    <submittedName>
        <fullName evidence="1">Acetamidase/formamidase family protein</fullName>
    </submittedName>
</protein>
<dbReference type="GO" id="GO:0016811">
    <property type="term" value="F:hydrolase activity, acting on carbon-nitrogen (but not peptide) bonds, in linear amides"/>
    <property type="evidence" value="ECO:0007669"/>
    <property type="project" value="InterPro"/>
</dbReference>
<dbReference type="Gene3D" id="2.60.120.580">
    <property type="entry name" value="Acetamidase/Formamidase-like domains"/>
    <property type="match status" value="1"/>
</dbReference>
<dbReference type="AlphaFoldDB" id="A0A934K878"/>
<accession>A0A934K878</accession>
<organism evidence="1 2">
    <name type="scientific">Candidatus Dormiibacter inghamiae</name>
    <dbReference type="NCBI Taxonomy" id="3127013"/>
    <lineage>
        <taxon>Bacteria</taxon>
        <taxon>Bacillati</taxon>
        <taxon>Candidatus Dormiibacterota</taxon>
        <taxon>Candidatus Dormibacteria</taxon>
        <taxon>Candidatus Dormibacterales</taxon>
        <taxon>Candidatus Dormibacteraceae</taxon>
        <taxon>Candidatus Dormiibacter</taxon>
    </lineage>
</organism>
<dbReference type="InterPro" id="IPR004304">
    <property type="entry name" value="FmdA_AmdA"/>
</dbReference>
<evidence type="ECO:0000313" key="1">
    <source>
        <dbReference type="EMBL" id="MBJ7601779.1"/>
    </source>
</evidence>
<dbReference type="RefSeq" id="WP_338176142.1">
    <property type="nucleotide sequence ID" value="NZ_JAEKNQ010000008.1"/>
</dbReference>
<name>A0A934K878_9BACT</name>
<gene>
    <name evidence="1" type="ORF">JF888_01060</name>
</gene>
<dbReference type="PANTHER" id="PTHR31891">
    <property type="entry name" value="FORMAMIDASE C869.04-RELATED"/>
    <property type="match status" value="1"/>
</dbReference>
<dbReference type="Proteomes" id="UP000620075">
    <property type="component" value="Unassembled WGS sequence"/>
</dbReference>
<proteinExistence type="predicted"/>
<dbReference type="EMBL" id="JAEKNQ010000008">
    <property type="protein sequence ID" value="MBJ7601779.1"/>
    <property type="molecule type" value="Genomic_DNA"/>
</dbReference>
<reference evidence="1 2" key="1">
    <citation type="submission" date="2020-10" db="EMBL/GenBank/DDBJ databases">
        <title>Ca. Dormibacterota MAGs.</title>
        <authorList>
            <person name="Montgomery K."/>
        </authorList>
    </citation>
    <scope>NUCLEOTIDE SEQUENCE [LARGE SCALE GENOMIC DNA]</scope>
    <source>
        <strain evidence="1">SC8811_S16_3</strain>
    </source>
</reference>
<sequence length="376" mass="40661">MTDDREVDLRIDLDRDRPLVVANDTGHTRWHPDIPPIATIDPGDVVEADVRDGGDRQMATNPGDRSDINRLHPLTGPFHVGGAEPGDLLTVELLAVEADDFGWTAIRRNGKGLMRDAVHEDFITVWRIADGIARSPDLPGVAIKGIPFLGIVGVAPSRERMKAIRAREAAVNEAGGWALMSAPEGAIPPEAGPEGLRTMPPREIGGNLDIKDLAAGARLTLPVNVPGALLSFGDPHFNQGDGESFGTAIEMCARIRFRCHLLKAGAVRWRPRFPYLETPAGAAAREPRAELITVGMSLDQEGREHYLDVSLATRRALTEMTDYLVQEKDFSLGQAQAIVSVAADLRISVVNNPPTIVVCAALPLDIFESADRTHSD</sequence>